<feature type="transmembrane region" description="Helical" evidence="7">
    <location>
        <begin position="288"/>
        <end position="312"/>
    </location>
</feature>
<reference evidence="10" key="1">
    <citation type="journal article" date="2014" name="Int. J. Syst. Evol. Microbiol.">
        <title>Complete genome sequence of Corynebacterium casei LMG S-19264T (=DSM 44701T), isolated from a smear-ripened cheese.</title>
        <authorList>
            <consortium name="US DOE Joint Genome Institute (JGI-PGF)"/>
            <person name="Walter F."/>
            <person name="Albersmeier A."/>
            <person name="Kalinowski J."/>
            <person name="Ruckert C."/>
        </authorList>
    </citation>
    <scope>NUCLEOTIDE SEQUENCE</scope>
    <source>
        <strain evidence="10">CGMCC 1.12785</strain>
    </source>
</reference>
<dbReference type="Pfam" id="PF02687">
    <property type="entry name" value="FtsX"/>
    <property type="match status" value="1"/>
</dbReference>
<keyword evidence="4 7" id="KW-1133">Transmembrane helix</keyword>
<reference evidence="10" key="2">
    <citation type="submission" date="2020-09" db="EMBL/GenBank/DDBJ databases">
        <authorList>
            <person name="Sun Q."/>
            <person name="Zhou Y."/>
        </authorList>
    </citation>
    <scope>NUCLEOTIDE SEQUENCE</scope>
    <source>
        <strain evidence="10">CGMCC 1.12785</strain>
    </source>
</reference>
<keyword evidence="5 7" id="KW-0472">Membrane</keyword>
<dbReference type="GO" id="GO:0005886">
    <property type="term" value="C:plasma membrane"/>
    <property type="evidence" value="ECO:0007669"/>
    <property type="project" value="UniProtKB-SubCell"/>
</dbReference>
<evidence type="ECO:0000256" key="2">
    <source>
        <dbReference type="ARBA" id="ARBA00022475"/>
    </source>
</evidence>
<evidence type="ECO:0000256" key="3">
    <source>
        <dbReference type="ARBA" id="ARBA00022692"/>
    </source>
</evidence>
<organism evidence="10 11">
    <name type="scientific">Sediminivirga luteola</name>
    <dbReference type="NCBI Taxonomy" id="1774748"/>
    <lineage>
        <taxon>Bacteria</taxon>
        <taxon>Bacillati</taxon>
        <taxon>Actinomycetota</taxon>
        <taxon>Actinomycetes</taxon>
        <taxon>Micrococcales</taxon>
        <taxon>Brevibacteriaceae</taxon>
        <taxon>Sediminivirga</taxon>
    </lineage>
</organism>
<feature type="transmembrane region" description="Helical" evidence="7">
    <location>
        <begin position="332"/>
        <end position="358"/>
    </location>
</feature>
<keyword evidence="11" id="KW-1185">Reference proteome</keyword>
<name>A0A8J2XLR5_9MICO</name>
<dbReference type="InterPro" id="IPR050250">
    <property type="entry name" value="Macrolide_Exporter_MacB"/>
</dbReference>
<dbReference type="Proteomes" id="UP000616114">
    <property type="component" value="Unassembled WGS sequence"/>
</dbReference>
<dbReference type="EMBL" id="BMFY01000016">
    <property type="protein sequence ID" value="GGA25110.1"/>
    <property type="molecule type" value="Genomic_DNA"/>
</dbReference>
<dbReference type="PANTHER" id="PTHR30572:SF4">
    <property type="entry name" value="ABC TRANSPORTER PERMEASE YTRF"/>
    <property type="match status" value="1"/>
</dbReference>
<evidence type="ECO:0000259" key="8">
    <source>
        <dbReference type="Pfam" id="PF02687"/>
    </source>
</evidence>
<feature type="transmembrane region" description="Helical" evidence="7">
    <location>
        <begin position="23"/>
        <end position="44"/>
    </location>
</feature>
<comment type="similarity">
    <text evidence="6">Belongs to the ABC-4 integral membrane protein family.</text>
</comment>
<comment type="subcellular location">
    <subcellularLocation>
        <location evidence="1">Cell membrane</location>
        <topology evidence="1">Multi-pass membrane protein</topology>
    </subcellularLocation>
</comment>
<evidence type="ECO:0000256" key="4">
    <source>
        <dbReference type="ARBA" id="ARBA00022989"/>
    </source>
</evidence>
<keyword evidence="2" id="KW-1003">Cell membrane</keyword>
<feature type="domain" description="ABC3 transporter permease C-terminal" evidence="8">
    <location>
        <begin position="292"/>
        <end position="405"/>
    </location>
</feature>
<comment type="caution">
    <text evidence="10">The sequence shown here is derived from an EMBL/GenBank/DDBJ whole genome shotgun (WGS) entry which is preliminary data.</text>
</comment>
<accession>A0A8J2XLR5</accession>
<evidence type="ECO:0000256" key="1">
    <source>
        <dbReference type="ARBA" id="ARBA00004651"/>
    </source>
</evidence>
<evidence type="ECO:0000256" key="7">
    <source>
        <dbReference type="SAM" id="Phobius"/>
    </source>
</evidence>
<dbReference type="AlphaFoldDB" id="A0A8J2XLR5"/>
<dbReference type="RefSeq" id="WP_188551731.1">
    <property type="nucleotide sequence ID" value="NZ_BMFY01000016.1"/>
</dbReference>
<dbReference type="InterPro" id="IPR025857">
    <property type="entry name" value="MacB_PCD"/>
</dbReference>
<evidence type="ECO:0000256" key="5">
    <source>
        <dbReference type="ARBA" id="ARBA00023136"/>
    </source>
</evidence>
<keyword evidence="3 7" id="KW-0812">Transmembrane</keyword>
<evidence type="ECO:0000256" key="6">
    <source>
        <dbReference type="ARBA" id="ARBA00038076"/>
    </source>
</evidence>
<evidence type="ECO:0000313" key="10">
    <source>
        <dbReference type="EMBL" id="GGA25110.1"/>
    </source>
</evidence>
<gene>
    <name evidence="10" type="ORF">GCM10011333_30140</name>
</gene>
<dbReference type="GO" id="GO:0022857">
    <property type="term" value="F:transmembrane transporter activity"/>
    <property type="evidence" value="ECO:0007669"/>
    <property type="project" value="TreeGrafter"/>
</dbReference>
<proteinExistence type="inferred from homology"/>
<dbReference type="PANTHER" id="PTHR30572">
    <property type="entry name" value="MEMBRANE COMPONENT OF TRANSPORTER-RELATED"/>
    <property type="match status" value="1"/>
</dbReference>
<protein>
    <submittedName>
        <fullName evidence="10">ABC transporter permease</fullName>
    </submittedName>
</protein>
<feature type="transmembrane region" description="Helical" evidence="7">
    <location>
        <begin position="378"/>
        <end position="405"/>
    </location>
</feature>
<evidence type="ECO:0000259" key="9">
    <source>
        <dbReference type="Pfam" id="PF12704"/>
    </source>
</evidence>
<dbReference type="InterPro" id="IPR003838">
    <property type="entry name" value="ABC3_permease_C"/>
</dbReference>
<sequence length="416" mass="43752">MITSFAAACVEAWQELRIHKLRVLLSLIGVGVAVCALTVVVALGDMMSQGLRETFERESGRPATYTMEVFFETAASPGYTAVRTAADEALERSGIRYASVNSPTSIDDAVPADGGIAAGTGMESFELGAFTQVFVVDPDYAVIHRQRVTAGRWFTAEDAQNLSPPIVVDQLFLDRRGLSAAQLPVTTELPGSGGMTATIIGVGPAPYASDQPAMFLLSQTAAQVPELAANLEYVSLEMWLPEEISEELAQQVAADVARALPDAEVSVWRTDYAAWGEDPVALGGLRTALLGISGLILLLGALGLMNIALVTIQQRIREIGIRRSFGATGGRIFFSVMMESVVATAVAGGVGVLAAMLILKSPRVTAELERVVMDAPPFPLSAALLGLVVSVGVGALAGLVPAVLATRVRIVDAIRS</sequence>
<dbReference type="Pfam" id="PF12704">
    <property type="entry name" value="MacB_PCD"/>
    <property type="match status" value="1"/>
</dbReference>
<evidence type="ECO:0000313" key="11">
    <source>
        <dbReference type="Proteomes" id="UP000616114"/>
    </source>
</evidence>
<feature type="domain" description="MacB-like periplasmic core" evidence="9">
    <location>
        <begin position="24"/>
        <end position="226"/>
    </location>
</feature>